<dbReference type="PANTHER" id="PTHR30329">
    <property type="entry name" value="STATOR ELEMENT OF FLAGELLAR MOTOR COMPLEX"/>
    <property type="match status" value="1"/>
</dbReference>
<dbReference type="InterPro" id="IPR006664">
    <property type="entry name" value="OMP_bac"/>
</dbReference>
<comment type="caution">
    <text evidence="6">The sequence shown here is derived from an EMBL/GenBank/DDBJ whole genome shotgun (WGS) entry which is preliminary data.</text>
</comment>
<dbReference type="EMBL" id="JACYFU010000001">
    <property type="protein sequence ID" value="MBD8065023.1"/>
    <property type="molecule type" value="Genomic_DNA"/>
</dbReference>
<sequence length="543" mass="55350">MDYWVSATRQPSGVIVFDGYAPDEKTRDALDARDAVDVNWLKLGSGAPAEYADGVDFGLRLLSRLSEGRFTLRGNVLTLSGVAADAKAYEELQKSIADGAPARLVVAMADIKAPAAAAYEFVASKSSDGNVVFSGALPGPTLERDLLAAAGADTVSTIAYASGEPTNFGQSAEQAVGMLSHLAAGEVAFRNGAWTISGAPASEEDKRALETEFGVRGLAQAGWQLALQPVESPVVAAPAPYTFAATRAEDGIITFTGNVPAAATQRFLETRGGSGAVDETTVVLDAPPEFARHLLEAMDLLTLIDTGTVSFDGQNWSASGQGGEAYSEAAVAEALGGNAADWSVSLAAPAVARPPAQLPVSAPDAVVAEDPPAPPEAAPVDSDAGQEEASPPAGGPAKGAATPAPSAPPAAEPPSPSDIASCQAELKALSDHNAILFQSGAAVITTSAQSELDAFAAVLQRCPDTDIYVEGHTDSDGDARANLALSVSRAEAVVNALAERGVASSRLYAVGYGESQPVADNTTAAGKAKNRRIVISVADPKGE</sequence>
<dbReference type="GO" id="GO:0009279">
    <property type="term" value="C:cell outer membrane"/>
    <property type="evidence" value="ECO:0007669"/>
    <property type="project" value="UniProtKB-SubCell"/>
</dbReference>
<dbReference type="Pfam" id="PF00691">
    <property type="entry name" value="OmpA"/>
    <property type="match status" value="1"/>
</dbReference>
<feature type="compositionally biased region" description="Low complexity" evidence="4">
    <location>
        <begin position="378"/>
        <end position="392"/>
    </location>
</feature>
<reference evidence="6" key="1">
    <citation type="submission" date="2020-09" db="EMBL/GenBank/DDBJ databases">
        <title>Genome seq and assembly of Devosia sp.</title>
        <authorList>
            <person name="Chhetri G."/>
        </authorList>
    </citation>
    <scope>NUCLEOTIDE SEQUENCE</scope>
    <source>
        <strain evidence="6">PTR5</strain>
    </source>
</reference>
<dbReference type="PANTHER" id="PTHR30329:SF20">
    <property type="entry name" value="EXPORTED PROTEIN"/>
    <property type="match status" value="1"/>
</dbReference>
<accession>A0A927FUA7</accession>
<dbReference type="Gene3D" id="3.30.1330.60">
    <property type="entry name" value="OmpA-like domain"/>
    <property type="match status" value="1"/>
</dbReference>
<protein>
    <submittedName>
        <fullName evidence="6">OmpA family protein</fullName>
    </submittedName>
</protein>
<dbReference type="CDD" id="cd07185">
    <property type="entry name" value="OmpA_C-like"/>
    <property type="match status" value="1"/>
</dbReference>
<evidence type="ECO:0000313" key="6">
    <source>
        <dbReference type="EMBL" id="MBD8065023.1"/>
    </source>
</evidence>
<feature type="domain" description="OmpA-like" evidence="5">
    <location>
        <begin position="424"/>
        <end position="541"/>
    </location>
</feature>
<feature type="compositionally biased region" description="Pro residues" evidence="4">
    <location>
        <begin position="405"/>
        <end position="416"/>
    </location>
</feature>
<dbReference type="PRINTS" id="PR01021">
    <property type="entry name" value="OMPADOMAIN"/>
</dbReference>
<evidence type="ECO:0000313" key="7">
    <source>
        <dbReference type="Proteomes" id="UP000654108"/>
    </source>
</evidence>
<dbReference type="InterPro" id="IPR050330">
    <property type="entry name" value="Bact_OuterMem_StrucFunc"/>
</dbReference>
<keyword evidence="7" id="KW-1185">Reference proteome</keyword>
<dbReference type="PROSITE" id="PS51123">
    <property type="entry name" value="OMPA_2"/>
    <property type="match status" value="1"/>
</dbReference>
<evidence type="ECO:0000259" key="5">
    <source>
        <dbReference type="PROSITE" id="PS51123"/>
    </source>
</evidence>
<dbReference type="InterPro" id="IPR036737">
    <property type="entry name" value="OmpA-like_sf"/>
</dbReference>
<dbReference type="SUPFAM" id="SSF103088">
    <property type="entry name" value="OmpA-like"/>
    <property type="match status" value="1"/>
</dbReference>
<evidence type="ECO:0000256" key="2">
    <source>
        <dbReference type="ARBA" id="ARBA00023136"/>
    </source>
</evidence>
<evidence type="ECO:0000256" key="4">
    <source>
        <dbReference type="SAM" id="MobiDB-lite"/>
    </source>
</evidence>
<dbReference type="Proteomes" id="UP000654108">
    <property type="component" value="Unassembled WGS sequence"/>
</dbReference>
<name>A0A927FUA7_9HYPH</name>
<dbReference type="AlphaFoldDB" id="A0A927FUA7"/>
<dbReference type="InterPro" id="IPR006665">
    <property type="entry name" value="OmpA-like"/>
</dbReference>
<organism evidence="6 7">
    <name type="scientific">Devosia oryzisoli</name>
    <dbReference type="NCBI Taxonomy" id="2774138"/>
    <lineage>
        <taxon>Bacteria</taxon>
        <taxon>Pseudomonadati</taxon>
        <taxon>Pseudomonadota</taxon>
        <taxon>Alphaproteobacteria</taxon>
        <taxon>Hyphomicrobiales</taxon>
        <taxon>Devosiaceae</taxon>
        <taxon>Devosia</taxon>
    </lineage>
</organism>
<comment type="subcellular location">
    <subcellularLocation>
        <location evidence="1">Cell outer membrane</location>
    </subcellularLocation>
</comment>
<dbReference type="RefSeq" id="WP_191773491.1">
    <property type="nucleotide sequence ID" value="NZ_JACYFU010000001.1"/>
</dbReference>
<evidence type="ECO:0000256" key="3">
    <source>
        <dbReference type="PROSITE-ProRule" id="PRU00473"/>
    </source>
</evidence>
<proteinExistence type="predicted"/>
<evidence type="ECO:0000256" key="1">
    <source>
        <dbReference type="ARBA" id="ARBA00004442"/>
    </source>
</evidence>
<dbReference type="Gene3D" id="3.40.1520.20">
    <property type="match status" value="3"/>
</dbReference>
<keyword evidence="2 3" id="KW-0472">Membrane</keyword>
<gene>
    <name evidence="6" type="ORF">IC608_06000</name>
</gene>
<feature type="region of interest" description="Disordered" evidence="4">
    <location>
        <begin position="365"/>
        <end position="419"/>
    </location>
</feature>